<dbReference type="EMBL" id="JACGWL010000013">
    <property type="protein sequence ID" value="KAK4389326.1"/>
    <property type="molecule type" value="Genomic_DNA"/>
</dbReference>
<dbReference type="Pfam" id="PF07734">
    <property type="entry name" value="FBA_1"/>
    <property type="match status" value="1"/>
</dbReference>
<reference evidence="2" key="1">
    <citation type="submission" date="2020-06" db="EMBL/GenBank/DDBJ databases">
        <authorList>
            <person name="Li T."/>
            <person name="Hu X."/>
            <person name="Zhang T."/>
            <person name="Song X."/>
            <person name="Zhang H."/>
            <person name="Dai N."/>
            <person name="Sheng W."/>
            <person name="Hou X."/>
            <person name="Wei L."/>
        </authorList>
    </citation>
    <scope>NUCLEOTIDE SEQUENCE</scope>
    <source>
        <strain evidence="2">K16</strain>
        <tissue evidence="2">Leaf</tissue>
    </source>
</reference>
<dbReference type="PANTHER" id="PTHR31672">
    <property type="entry name" value="BNACNNG10540D PROTEIN"/>
    <property type="match status" value="1"/>
</dbReference>
<reference evidence="2" key="2">
    <citation type="journal article" date="2024" name="Plant">
        <title>Genomic evolution and insights into agronomic trait innovations of Sesamum species.</title>
        <authorList>
            <person name="Miao H."/>
            <person name="Wang L."/>
            <person name="Qu L."/>
            <person name="Liu H."/>
            <person name="Sun Y."/>
            <person name="Le M."/>
            <person name="Wang Q."/>
            <person name="Wei S."/>
            <person name="Zheng Y."/>
            <person name="Lin W."/>
            <person name="Duan Y."/>
            <person name="Cao H."/>
            <person name="Xiong S."/>
            <person name="Wang X."/>
            <person name="Wei L."/>
            <person name="Li C."/>
            <person name="Ma Q."/>
            <person name="Ju M."/>
            <person name="Zhao R."/>
            <person name="Li G."/>
            <person name="Mu C."/>
            <person name="Tian Q."/>
            <person name="Mei H."/>
            <person name="Zhang T."/>
            <person name="Gao T."/>
            <person name="Zhang H."/>
        </authorList>
    </citation>
    <scope>NUCLEOTIDE SEQUENCE</scope>
    <source>
        <strain evidence="2">K16</strain>
    </source>
</reference>
<dbReference type="Gene3D" id="1.20.1280.50">
    <property type="match status" value="1"/>
</dbReference>
<evidence type="ECO:0000313" key="3">
    <source>
        <dbReference type="Proteomes" id="UP001289374"/>
    </source>
</evidence>
<dbReference type="PANTHER" id="PTHR31672:SF13">
    <property type="entry name" value="F-BOX PROTEIN CPR30-LIKE"/>
    <property type="match status" value="1"/>
</dbReference>
<dbReference type="Proteomes" id="UP001289374">
    <property type="component" value="Unassembled WGS sequence"/>
</dbReference>
<evidence type="ECO:0000259" key="1">
    <source>
        <dbReference type="PROSITE" id="PS50181"/>
    </source>
</evidence>
<dbReference type="InterPro" id="IPR001810">
    <property type="entry name" value="F-box_dom"/>
</dbReference>
<feature type="domain" description="F-box" evidence="1">
    <location>
        <begin position="2"/>
        <end position="50"/>
    </location>
</feature>
<dbReference type="InterPro" id="IPR006527">
    <property type="entry name" value="F-box-assoc_dom_typ1"/>
</dbReference>
<comment type="caution">
    <text evidence="2">The sequence shown here is derived from an EMBL/GenBank/DDBJ whole genome shotgun (WGS) entry which is preliminary data.</text>
</comment>
<gene>
    <name evidence="2" type="ORF">Sango_2269600</name>
</gene>
<dbReference type="AlphaFoldDB" id="A0AAE1WA22"/>
<dbReference type="InterPro" id="IPR017451">
    <property type="entry name" value="F-box-assoc_interact_dom"/>
</dbReference>
<accession>A0AAE1WA22</accession>
<sequence length="425" mass="49322">MAQSLPELPPDILAEIFSRLPIKTLFACRSVCKTFLNLTFSNPPVNFLRSSDTAQNLIIQFGDFHKPAASIHLVDSELDTSFVSGERVFLKPMFQIPKYPVMYFKKCRLHAGDENKFVLVNSCNGLLYFAERGVCERSFVCNPITDEYVTLLGINEQNNERQLMMGSWFGFSPAENQYKVLRLFSTLIGKPWQIGFRQEFWAQVHVIGSDSWRYLEDKPLSEYLSWDTCSVFLNGTVNWLCKYPELSKFIIFFDFQKEKFGEILPPPSFGIDQRLSKQSMSIGVLGGYLCVTDDTQHFDIWVMKEYGCQKSWTKEFTIDTTIPTGEPLRGPFRPLYMLRDGKILMIWLERALVCYDPKNKRFRFFEFFEVESLAKAVPYTPSFLCLKDALMVDNVMVQNMSSRYELAFGTNLSFKFMLFFRSSFD</sequence>
<organism evidence="2 3">
    <name type="scientific">Sesamum angolense</name>
    <dbReference type="NCBI Taxonomy" id="2727404"/>
    <lineage>
        <taxon>Eukaryota</taxon>
        <taxon>Viridiplantae</taxon>
        <taxon>Streptophyta</taxon>
        <taxon>Embryophyta</taxon>
        <taxon>Tracheophyta</taxon>
        <taxon>Spermatophyta</taxon>
        <taxon>Magnoliopsida</taxon>
        <taxon>eudicotyledons</taxon>
        <taxon>Gunneridae</taxon>
        <taxon>Pentapetalae</taxon>
        <taxon>asterids</taxon>
        <taxon>lamiids</taxon>
        <taxon>Lamiales</taxon>
        <taxon>Pedaliaceae</taxon>
        <taxon>Sesamum</taxon>
    </lineage>
</organism>
<dbReference type="InterPro" id="IPR050796">
    <property type="entry name" value="SCF_F-box_component"/>
</dbReference>
<proteinExistence type="predicted"/>
<keyword evidence="3" id="KW-1185">Reference proteome</keyword>
<dbReference type="InterPro" id="IPR036047">
    <property type="entry name" value="F-box-like_dom_sf"/>
</dbReference>
<protein>
    <submittedName>
        <fullName evidence="2">F-box protein</fullName>
    </submittedName>
</protein>
<dbReference type="SMART" id="SM00256">
    <property type="entry name" value="FBOX"/>
    <property type="match status" value="1"/>
</dbReference>
<name>A0AAE1WA22_9LAMI</name>
<dbReference type="NCBIfam" id="TIGR01640">
    <property type="entry name" value="F_box_assoc_1"/>
    <property type="match status" value="1"/>
</dbReference>
<dbReference type="PROSITE" id="PS50181">
    <property type="entry name" value="FBOX"/>
    <property type="match status" value="1"/>
</dbReference>
<dbReference type="Pfam" id="PF00646">
    <property type="entry name" value="F-box"/>
    <property type="match status" value="1"/>
</dbReference>
<evidence type="ECO:0000313" key="2">
    <source>
        <dbReference type="EMBL" id="KAK4389326.1"/>
    </source>
</evidence>
<dbReference type="SUPFAM" id="SSF81383">
    <property type="entry name" value="F-box domain"/>
    <property type="match status" value="1"/>
</dbReference>